<dbReference type="PROSITE" id="PS50995">
    <property type="entry name" value="HTH_MARR_2"/>
    <property type="match status" value="1"/>
</dbReference>
<feature type="domain" description="HTH marR-type" evidence="4">
    <location>
        <begin position="1"/>
        <end position="136"/>
    </location>
</feature>
<reference evidence="5 6" key="1">
    <citation type="submission" date="2023-03" db="EMBL/GenBank/DDBJ databases">
        <title>Bacillus Genome Sequencing.</title>
        <authorList>
            <person name="Dunlap C."/>
        </authorList>
    </citation>
    <scope>NUCLEOTIDE SEQUENCE [LARGE SCALE GENOMIC DNA]</scope>
    <source>
        <strain evidence="5 6">B-23453</strain>
    </source>
</reference>
<accession>A0ABU6MD93</accession>
<protein>
    <submittedName>
        <fullName evidence="5">MarR family transcriptional regulator</fullName>
    </submittedName>
</protein>
<dbReference type="Proteomes" id="UP001341444">
    <property type="component" value="Unassembled WGS sequence"/>
</dbReference>
<dbReference type="InterPro" id="IPR036390">
    <property type="entry name" value="WH_DNA-bd_sf"/>
</dbReference>
<evidence type="ECO:0000313" key="5">
    <source>
        <dbReference type="EMBL" id="MED1202624.1"/>
    </source>
</evidence>
<dbReference type="PROSITE" id="PS01117">
    <property type="entry name" value="HTH_MARR_1"/>
    <property type="match status" value="1"/>
</dbReference>
<dbReference type="SMART" id="SM00347">
    <property type="entry name" value="HTH_MARR"/>
    <property type="match status" value="1"/>
</dbReference>
<evidence type="ECO:0000256" key="3">
    <source>
        <dbReference type="ARBA" id="ARBA00023163"/>
    </source>
</evidence>
<dbReference type="InterPro" id="IPR036388">
    <property type="entry name" value="WH-like_DNA-bd_sf"/>
</dbReference>
<evidence type="ECO:0000256" key="2">
    <source>
        <dbReference type="ARBA" id="ARBA00023125"/>
    </source>
</evidence>
<comment type="caution">
    <text evidence="5">The sequence shown here is derived from an EMBL/GenBank/DDBJ whole genome shotgun (WGS) entry which is preliminary data.</text>
</comment>
<name>A0ABU6MD93_9BACI</name>
<keyword evidence="3" id="KW-0804">Transcription</keyword>
<evidence type="ECO:0000256" key="1">
    <source>
        <dbReference type="ARBA" id="ARBA00023015"/>
    </source>
</evidence>
<dbReference type="EMBL" id="JARMAB010000007">
    <property type="protein sequence ID" value="MED1202624.1"/>
    <property type="molecule type" value="Genomic_DNA"/>
</dbReference>
<dbReference type="Gene3D" id="1.10.10.10">
    <property type="entry name" value="Winged helix-like DNA-binding domain superfamily/Winged helix DNA-binding domain"/>
    <property type="match status" value="1"/>
</dbReference>
<evidence type="ECO:0000313" key="6">
    <source>
        <dbReference type="Proteomes" id="UP001341444"/>
    </source>
</evidence>
<dbReference type="InterPro" id="IPR000835">
    <property type="entry name" value="HTH_MarR-typ"/>
</dbReference>
<dbReference type="PANTHER" id="PTHR42756:SF1">
    <property type="entry name" value="TRANSCRIPTIONAL REPRESSOR OF EMRAB OPERON"/>
    <property type="match status" value="1"/>
</dbReference>
<keyword evidence="1" id="KW-0805">Transcription regulation</keyword>
<dbReference type="InterPro" id="IPR023187">
    <property type="entry name" value="Tscrpt_reg_MarR-type_CS"/>
</dbReference>
<dbReference type="PANTHER" id="PTHR42756">
    <property type="entry name" value="TRANSCRIPTIONAL REGULATOR, MARR"/>
    <property type="match status" value="1"/>
</dbReference>
<proteinExistence type="predicted"/>
<organism evidence="5 6">
    <name type="scientific">Heyndrickxia acidicola</name>
    <dbReference type="NCBI Taxonomy" id="209389"/>
    <lineage>
        <taxon>Bacteria</taxon>
        <taxon>Bacillati</taxon>
        <taxon>Bacillota</taxon>
        <taxon>Bacilli</taxon>
        <taxon>Bacillales</taxon>
        <taxon>Bacillaceae</taxon>
        <taxon>Heyndrickxia</taxon>
    </lineage>
</organism>
<sequence>MNLNDNIGIEIRKLHLIISNYAKKRLEPFNLATEQSLILLMLWGQDGISPNKFVSQLNKDKASIARMIASLEGKGYIKKVDDPTDKRTFKVHLTDEGKQLESLVVPALQRTHKNVTAGITENELIELRRIFAKMTSNILEESYFKNS</sequence>
<dbReference type="RefSeq" id="WP_198160279.1">
    <property type="nucleotide sequence ID" value="NZ_JARMAB010000007.1"/>
</dbReference>
<evidence type="ECO:0000259" key="4">
    <source>
        <dbReference type="PROSITE" id="PS50995"/>
    </source>
</evidence>
<keyword evidence="2" id="KW-0238">DNA-binding</keyword>
<dbReference type="Pfam" id="PF01047">
    <property type="entry name" value="MarR"/>
    <property type="match status" value="1"/>
</dbReference>
<keyword evidence="6" id="KW-1185">Reference proteome</keyword>
<dbReference type="PRINTS" id="PR00598">
    <property type="entry name" value="HTHMARR"/>
</dbReference>
<dbReference type="SUPFAM" id="SSF46785">
    <property type="entry name" value="Winged helix' DNA-binding domain"/>
    <property type="match status" value="1"/>
</dbReference>
<gene>
    <name evidence="5" type="ORF">P4T90_05895</name>
</gene>